<reference evidence="1" key="1">
    <citation type="submission" date="2020-04" db="EMBL/GenBank/DDBJ databases">
        <title>Deep metagenomics examines the oral microbiome during advanced dental caries in children, revealing novel taxa and co-occurrences with host molecules.</title>
        <authorList>
            <person name="Baker J.L."/>
            <person name="Morton J.T."/>
            <person name="Dinis M."/>
            <person name="Alvarez R."/>
            <person name="Tran N.C."/>
            <person name="Knight R."/>
            <person name="Edlund A."/>
        </authorList>
    </citation>
    <scope>NUCLEOTIDE SEQUENCE</scope>
    <source>
        <strain evidence="1">JCVI_38_bin.5</strain>
    </source>
</reference>
<dbReference type="Gene3D" id="3.40.50.450">
    <property type="match status" value="1"/>
</dbReference>
<protein>
    <submittedName>
        <fullName evidence="1">DUF4406 domain-containing protein</fullName>
    </submittedName>
</protein>
<dbReference type="AlphaFoldDB" id="A0A930W0U1"/>
<name>A0A930W0U1_9ACTN</name>
<proteinExistence type="predicted"/>
<comment type="caution">
    <text evidence="1">The sequence shown here is derived from an EMBL/GenBank/DDBJ whole genome shotgun (WGS) entry which is preliminary data.</text>
</comment>
<dbReference type="Proteomes" id="UP000698335">
    <property type="component" value="Unassembled WGS sequence"/>
</dbReference>
<evidence type="ECO:0000313" key="1">
    <source>
        <dbReference type="EMBL" id="MBF4807134.1"/>
    </source>
</evidence>
<evidence type="ECO:0000313" key="2">
    <source>
        <dbReference type="Proteomes" id="UP000698335"/>
    </source>
</evidence>
<dbReference type="Pfam" id="PF14359">
    <property type="entry name" value="DUF4406"/>
    <property type="match status" value="1"/>
</dbReference>
<accession>A0A930W0U1</accession>
<dbReference type="EMBL" id="JABZGW010000003">
    <property type="protein sequence ID" value="MBF4807134.1"/>
    <property type="molecule type" value="Genomic_DNA"/>
</dbReference>
<dbReference type="SUPFAM" id="SSF52309">
    <property type="entry name" value="N-(deoxy)ribosyltransferase-like"/>
    <property type="match status" value="1"/>
</dbReference>
<sequence length="122" mass="13895">MDGTKPEGVFRGKRCFISGPVTDIKDRNKAAFDVVEDWLRYEEAESVFNPVRAISEDTSWKDAMRTCLWELRKCRYNMVVCLPGSLESAGSNLEREFAEALDIKIMYLDHSVVDKLKVEAGV</sequence>
<dbReference type="InterPro" id="IPR025518">
    <property type="entry name" value="DUF4406"/>
</dbReference>
<organism evidence="1 2">
    <name type="scientific">Lancefieldella rimae</name>
    <dbReference type="NCBI Taxonomy" id="1383"/>
    <lineage>
        <taxon>Bacteria</taxon>
        <taxon>Bacillati</taxon>
        <taxon>Actinomycetota</taxon>
        <taxon>Coriobacteriia</taxon>
        <taxon>Coriobacteriales</taxon>
        <taxon>Atopobiaceae</taxon>
        <taxon>Lancefieldella</taxon>
    </lineage>
</organism>
<gene>
    <name evidence="1" type="ORF">HXK26_00300</name>
</gene>